<dbReference type="Proteomes" id="UP000195305">
    <property type="component" value="Unassembled WGS sequence"/>
</dbReference>
<organism evidence="2 3">
    <name type="scientific">Massilimicrobiota timonensis</name>
    <dbReference type="NCBI Taxonomy" id="1776392"/>
    <lineage>
        <taxon>Bacteria</taxon>
        <taxon>Bacillati</taxon>
        <taxon>Bacillota</taxon>
        <taxon>Erysipelotrichia</taxon>
        <taxon>Erysipelotrichales</taxon>
        <taxon>Erysipelotrichaceae</taxon>
        <taxon>Massilimicrobiota</taxon>
    </lineage>
</organism>
<dbReference type="PANTHER" id="PTHR46211:SF1">
    <property type="entry name" value="GLYCEROPHOSPHODIESTER PHOSPHODIESTERASE, CYTOPLASMIC"/>
    <property type="match status" value="1"/>
</dbReference>
<keyword evidence="3" id="KW-1185">Reference proteome</keyword>
<comment type="caution">
    <text evidence="2">The sequence shown here is derived from an EMBL/GenBank/DDBJ whole genome shotgun (WGS) entry which is preliminary data.</text>
</comment>
<dbReference type="PANTHER" id="PTHR46211">
    <property type="entry name" value="GLYCEROPHOSPHORYL DIESTER PHOSPHODIESTERASE"/>
    <property type="match status" value="1"/>
</dbReference>
<evidence type="ECO:0000313" key="2">
    <source>
        <dbReference type="EMBL" id="OUQ35124.1"/>
    </source>
</evidence>
<dbReference type="Gene3D" id="3.20.20.190">
    <property type="entry name" value="Phosphatidylinositol (PI) phosphodiesterase"/>
    <property type="match status" value="1"/>
</dbReference>
<dbReference type="GO" id="GO:0006629">
    <property type="term" value="P:lipid metabolic process"/>
    <property type="evidence" value="ECO:0007669"/>
    <property type="project" value="InterPro"/>
</dbReference>
<evidence type="ECO:0000259" key="1">
    <source>
        <dbReference type="PROSITE" id="PS51704"/>
    </source>
</evidence>
<dbReference type="SUPFAM" id="SSF51695">
    <property type="entry name" value="PLC-like phosphodiesterases"/>
    <property type="match status" value="1"/>
</dbReference>
<dbReference type="GO" id="GO:0008081">
    <property type="term" value="F:phosphoric diester hydrolase activity"/>
    <property type="evidence" value="ECO:0007669"/>
    <property type="project" value="InterPro"/>
</dbReference>
<feature type="domain" description="GP-PDE" evidence="1">
    <location>
        <begin position="1"/>
        <end position="229"/>
    </location>
</feature>
<sequence length="229" mass="26981">MKLLAHRGYSACYPENTMEAFVQAYQKGFDGVETDVHMTKDGQLVLIHDETIDRTSNGHGFIQDYTYAKLQEYSFSCGKEGFYPLPLLEDLLTFIQDKEFVVNIELKTDVIAYQGIEEKVHALVKALRVEKQIYYSSFSLSSVLKMKEIAPKSYVGYLMENDYEQKYHELLKYHIQAFHPRYDFLDLERMKQLKKHHIFTASWTIPDFKEYQRLKELGVDILISNEYLR</sequence>
<evidence type="ECO:0000313" key="3">
    <source>
        <dbReference type="Proteomes" id="UP000195305"/>
    </source>
</evidence>
<dbReference type="RefSeq" id="WP_087357624.1">
    <property type="nucleotide sequence ID" value="NZ_JACJKO010000019.1"/>
</dbReference>
<dbReference type="InterPro" id="IPR017946">
    <property type="entry name" value="PLC-like_Pdiesterase_TIM-brl"/>
</dbReference>
<dbReference type="Pfam" id="PF03009">
    <property type="entry name" value="GDPD"/>
    <property type="match status" value="1"/>
</dbReference>
<accession>A0A1Y4SZ04</accession>
<gene>
    <name evidence="2" type="ORF">B5E75_04660</name>
</gene>
<dbReference type="AlphaFoldDB" id="A0A1Y4SZ04"/>
<dbReference type="PROSITE" id="PS51704">
    <property type="entry name" value="GP_PDE"/>
    <property type="match status" value="1"/>
</dbReference>
<name>A0A1Y4SZ04_9FIRM</name>
<proteinExistence type="predicted"/>
<dbReference type="EMBL" id="NFLJ01000010">
    <property type="protein sequence ID" value="OUQ35124.1"/>
    <property type="molecule type" value="Genomic_DNA"/>
</dbReference>
<protein>
    <recommendedName>
        <fullName evidence="1">GP-PDE domain-containing protein</fullName>
    </recommendedName>
</protein>
<dbReference type="OrthoDB" id="384721at2"/>
<dbReference type="InterPro" id="IPR030395">
    <property type="entry name" value="GP_PDE_dom"/>
</dbReference>
<reference evidence="2 3" key="1">
    <citation type="journal article" date="2018" name="BMC Genomics">
        <title>Whole genome sequencing and function prediction of 133 gut anaerobes isolated from chicken caecum in pure cultures.</title>
        <authorList>
            <person name="Medvecky M."/>
            <person name="Cejkova D."/>
            <person name="Polansky O."/>
            <person name="Karasova D."/>
            <person name="Kubasova T."/>
            <person name="Cizek A."/>
            <person name="Rychlik I."/>
        </authorList>
    </citation>
    <scope>NUCLEOTIDE SEQUENCE [LARGE SCALE GENOMIC DNA]</scope>
    <source>
        <strain evidence="2 3">An13</strain>
    </source>
</reference>